<keyword evidence="3" id="KW-1185">Reference proteome</keyword>
<dbReference type="AlphaFoldDB" id="A0AA96VJP1"/>
<gene>
    <name evidence="2" type="ORF">MsAm2_14500</name>
</gene>
<keyword evidence="1" id="KW-1133">Transmembrane helix</keyword>
<name>A0AA96VJP1_9EURY</name>
<dbReference type="EMBL" id="CP131061">
    <property type="protein sequence ID" value="WNY27647.1"/>
    <property type="molecule type" value="Genomic_DNA"/>
</dbReference>
<accession>A0AA96VJP1</accession>
<organism evidence="2 3">
    <name type="scientific">Methanolapillus ohkumae</name>
    <dbReference type="NCBI Taxonomy" id="3028298"/>
    <lineage>
        <taxon>Archaea</taxon>
        <taxon>Methanobacteriati</taxon>
        <taxon>Methanobacteriota</taxon>
        <taxon>Stenosarchaea group</taxon>
        <taxon>Methanomicrobia</taxon>
        <taxon>Methanosarcinales</taxon>
        <taxon>Methanosarcinaceae</taxon>
        <taxon>Methanolapillus</taxon>
    </lineage>
</organism>
<proteinExistence type="predicted"/>
<reference evidence="2 3" key="1">
    <citation type="submission" date="2023-07" db="EMBL/GenBank/DDBJ databases">
        <title>Closed genome sequence of Methanosarcinaceae archaeon Am2.</title>
        <authorList>
            <person name="Poehlein A."/>
            <person name="Protasov E."/>
            <person name="Platt K."/>
            <person name="Reeh H."/>
            <person name="Daniel R."/>
            <person name="Brune A."/>
        </authorList>
    </citation>
    <scope>NUCLEOTIDE SEQUENCE [LARGE SCALE GENOMIC DNA]</scope>
    <source>
        <strain evidence="2 3">Am2</strain>
    </source>
</reference>
<sequence>MKKIILHKKTIFSIFAIGAIFLFALCAMTYYNANKIDDTEIPLYYSRGSYVFDVYNSEERAGHADYIFIGKIDKVIETEYKYPIMIETEERGKIVGKEVKEPFTNYSITVLENMKGNLIQYQSIPILKEGGISQNKRYYSVLEDDFLPEVGKVYIFYAYAQPDGSLLVTGPGSNIEIKSTMNTDLDSIQNTTEYQDTLNAYKNQKISTRERFVSDYDSNNEL</sequence>
<feature type="transmembrane region" description="Helical" evidence="1">
    <location>
        <begin position="12"/>
        <end position="31"/>
    </location>
</feature>
<dbReference type="GeneID" id="89228873"/>
<keyword evidence="1" id="KW-0472">Membrane</keyword>
<keyword evidence="1" id="KW-0812">Transmembrane</keyword>
<dbReference type="RefSeq" id="WP_338097606.1">
    <property type="nucleotide sequence ID" value="NZ_CP131061.1"/>
</dbReference>
<evidence type="ECO:0000313" key="2">
    <source>
        <dbReference type="EMBL" id="WNY27647.1"/>
    </source>
</evidence>
<evidence type="ECO:0000313" key="3">
    <source>
        <dbReference type="Proteomes" id="UP001304970"/>
    </source>
</evidence>
<evidence type="ECO:0000256" key="1">
    <source>
        <dbReference type="SAM" id="Phobius"/>
    </source>
</evidence>
<dbReference type="Proteomes" id="UP001304970">
    <property type="component" value="Chromosome"/>
</dbReference>
<protein>
    <submittedName>
        <fullName evidence="2">Uncharacterized protein</fullName>
    </submittedName>
</protein>